<evidence type="ECO:0000256" key="2">
    <source>
        <dbReference type="ARBA" id="ARBA00006191"/>
    </source>
</evidence>
<evidence type="ECO:0000256" key="11">
    <source>
        <dbReference type="ARBA" id="ARBA00049564"/>
    </source>
</evidence>
<evidence type="ECO:0000313" key="15">
    <source>
        <dbReference type="Proteomes" id="UP000684084"/>
    </source>
</evidence>
<keyword evidence="9" id="KW-0694">RNA-binding</keyword>
<accession>A0A915ZQP5</accession>
<evidence type="ECO:0000256" key="5">
    <source>
        <dbReference type="ARBA" id="ARBA00022679"/>
    </source>
</evidence>
<proteinExistence type="inferred from homology"/>
<comment type="catalytic activity">
    <reaction evidence="11">
        <text>5-taurinomethyluridine(34) in tRNA + S-sulfanyl-L-cysteinyl-[protein] + AH2 + ATP = 5-taurinomethyl-2-thiouridine(34) in tRNA + L-cysteinyl-[protein] + A + AMP + diphosphate + H(+)</text>
        <dbReference type="Rhea" id="RHEA:47040"/>
        <dbReference type="Rhea" id="RHEA-COMP:10131"/>
        <dbReference type="Rhea" id="RHEA-COMP:11726"/>
        <dbReference type="Rhea" id="RHEA-COMP:11732"/>
        <dbReference type="Rhea" id="RHEA-COMP:11733"/>
        <dbReference type="ChEBI" id="CHEBI:13193"/>
        <dbReference type="ChEBI" id="CHEBI:15378"/>
        <dbReference type="ChEBI" id="CHEBI:17499"/>
        <dbReference type="ChEBI" id="CHEBI:29950"/>
        <dbReference type="ChEBI" id="CHEBI:30616"/>
        <dbReference type="ChEBI" id="CHEBI:33019"/>
        <dbReference type="ChEBI" id="CHEBI:61963"/>
        <dbReference type="ChEBI" id="CHEBI:87171"/>
        <dbReference type="ChEBI" id="CHEBI:87172"/>
        <dbReference type="ChEBI" id="CHEBI:456215"/>
        <dbReference type="EC" id="2.8.1.14"/>
    </reaction>
</comment>
<dbReference type="InterPro" id="IPR014729">
    <property type="entry name" value="Rossmann-like_a/b/a_fold"/>
</dbReference>
<dbReference type="AlphaFoldDB" id="A0A915ZQP5"/>
<keyword evidence="10" id="KW-1015">Disulfide bond</keyword>
<evidence type="ECO:0000256" key="10">
    <source>
        <dbReference type="ARBA" id="ARBA00023157"/>
    </source>
</evidence>
<keyword evidence="5" id="KW-0808">Transferase</keyword>
<dbReference type="InterPro" id="IPR023382">
    <property type="entry name" value="MnmA-like_central_sf"/>
</dbReference>
<evidence type="ECO:0000259" key="13">
    <source>
        <dbReference type="Pfam" id="PF20259"/>
    </source>
</evidence>
<dbReference type="Pfam" id="PF20259">
    <property type="entry name" value="tRNA_Me_trans_M"/>
    <property type="match status" value="1"/>
</dbReference>
<evidence type="ECO:0000256" key="3">
    <source>
        <dbReference type="ARBA" id="ARBA00011953"/>
    </source>
</evidence>
<dbReference type="GO" id="GO:0005524">
    <property type="term" value="F:ATP binding"/>
    <property type="evidence" value="ECO:0007669"/>
    <property type="project" value="UniProtKB-KW"/>
</dbReference>
<keyword evidence="8" id="KW-0067">ATP-binding</keyword>
<evidence type="ECO:0000259" key="12">
    <source>
        <dbReference type="Pfam" id="PF20258"/>
    </source>
</evidence>
<dbReference type="Gene3D" id="3.40.50.620">
    <property type="entry name" value="HUPs"/>
    <property type="match status" value="1"/>
</dbReference>
<evidence type="ECO:0000256" key="4">
    <source>
        <dbReference type="ARBA" id="ARBA00022555"/>
    </source>
</evidence>
<keyword evidence="7" id="KW-0547">Nucleotide-binding</keyword>
<dbReference type="Gene3D" id="2.40.30.10">
    <property type="entry name" value="Translation factors"/>
    <property type="match status" value="1"/>
</dbReference>
<dbReference type="InterPro" id="IPR046884">
    <property type="entry name" value="MnmA-like_central"/>
</dbReference>
<dbReference type="InterPro" id="IPR004506">
    <property type="entry name" value="MnmA-like"/>
</dbReference>
<keyword evidence="6" id="KW-0819">tRNA processing</keyword>
<dbReference type="NCBIfam" id="NF001138">
    <property type="entry name" value="PRK00143.1"/>
    <property type="match status" value="1"/>
</dbReference>
<dbReference type="GO" id="GO:0005739">
    <property type="term" value="C:mitochondrion"/>
    <property type="evidence" value="ECO:0007669"/>
    <property type="project" value="TreeGrafter"/>
</dbReference>
<evidence type="ECO:0000256" key="7">
    <source>
        <dbReference type="ARBA" id="ARBA00022741"/>
    </source>
</evidence>
<dbReference type="HAMAP" id="MF_00144">
    <property type="entry name" value="tRNA_thiouridyl_MnmA"/>
    <property type="match status" value="1"/>
</dbReference>
<gene>
    <name evidence="14" type="ORF">CHRIB12_LOCUS20101</name>
</gene>
<dbReference type="OrthoDB" id="3685at2759"/>
<comment type="caution">
    <text evidence="14">The sequence shown here is derived from an EMBL/GenBank/DDBJ whole genome shotgun (WGS) entry which is preliminary data.</text>
</comment>
<comment type="function">
    <text evidence="1">Catalyzes the 2-thiolation of uridine at the wobble position (U34) of mitochondrial tRNA(Lys), tRNA(Glu) and tRNA(Gln). Required for the formation of 5-taurinomethyl-2-thiouridine (tm5s2U) of mitochondrial tRNA(Lys), tRNA(Glu), and tRNA(Gln) at the wobble position. ATP is required to activate the C2 atom of the wobble base.</text>
</comment>
<feature type="domain" description="tRNA-specific 2-thiouridylase MnmA-like C-terminal" evidence="12">
    <location>
        <begin position="317"/>
        <end position="395"/>
    </location>
</feature>
<protein>
    <recommendedName>
        <fullName evidence="3">tRNA-5-taurinomethyluridine 2-sulfurtransferase</fullName>
        <ecNumber evidence="3">2.8.1.14</ecNumber>
    </recommendedName>
</protein>
<evidence type="ECO:0000256" key="8">
    <source>
        <dbReference type="ARBA" id="ARBA00022840"/>
    </source>
</evidence>
<feature type="domain" description="tRNA-specific 2-thiouridylase MnmA-like central" evidence="13">
    <location>
        <begin position="246"/>
        <end position="305"/>
    </location>
</feature>
<dbReference type="Pfam" id="PF03054">
    <property type="entry name" value="tRNA_Me_trans"/>
    <property type="match status" value="1"/>
</dbReference>
<dbReference type="PANTHER" id="PTHR11933">
    <property type="entry name" value="TRNA 5-METHYLAMINOMETHYL-2-THIOURIDYLATE -METHYLTRANSFERASE"/>
    <property type="match status" value="1"/>
</dbReference>
<evidence type="ECO:0000256" key="9">
    <source>
        <dbReference type="ARBA" id="ARBA00022884"/>
    </source>
</evidence>
<dbReference type="FunFam" id="2.30.30.280:FF:000001">
    <property type="entry name" value="tRNA-specific 2-thiouridylase MnmA"/>
    <property type="match status" value="1"/>
</dbReference>
<dbReference type="VEuPathDB" id="FungiDB:RhiirFUN_003290"/>
<evidence type="ECO:0000256" key="6">
    <source>
        <dbReference type="ARBA" id="ARBA00022694"/>
    </source>
</evidence>
<dbReference type="Pfam" id="PF20258">
    <property type="entry name" value="tRNA_Me_trans_C"/>
    <property type="match status" value="1"/>
</dbReference>
<dbReference type="Proteomes" id="UP000684084">
    <property type="component" value="Unassembled WGS sequence"/>
</dbReference>
<dbReference type="PANTHER" id="PTHR11933:SF5">
    <property type="entry name" value="MITOCHONDRIAL TRNA-SPECIFIC 2-THIOURIDYLASE 1"/>
    <property type="match status" value="1"/>
</dbReference>
<organism evidence="14 15">
    <name type="scientific">Rhizophagus irregularis</name>
    <dbReference type="NCBI Taxonomy" id="588596"/>
    <lineage>
        <taxon>Eukaryota</taxon>
        <taxon>Fungi</taxon>
        <taxon>Fungi incertae sedis</taxon>
        <taxon>Mucoromycota</taxon>
        <taxon>Glomeromycotina</taxon>
        <taxon>Glomeromycetes</taxon>
        <taxon>Glomerales</taxon>
        <taxon>Glomeraceae</taxon>
        <taxon>Rhizophagus</taxon>
    </lineage>
</organism>
<reference evidence="14" key="1">
    <citation type="submission" date="2020-05" db="EMBL/GenBank/DDBJ databases">
        <authorList>
            <person name="Rincon C."/>
            <person name="Sanders R I."/>
            <person name="Robbins C."/>
            <person name="Chaturvedi A."/>
        </authorList>
    </citation>
    <scope>NUCLEOTIDE SEQUENCE</scope>
    <source>
        <strain evidence="14">CHB12</strain>
    </source>
</reference>
<dbReference type="Gene3D" id="2.30.30.280">
    <property type="entry name" value="Adenine nucleotide alpha hydrolases-like domains"/>
    <property type="match status" value="1"/>
</dbReference>
<name>A0A915ZQP5_9GLOM</name>
<keyword evidence="4" id="KW-0820">tRNA-binding</keyword>
<evidence type="ECO:0000313" key="14">
    <source>
        <dbReference type="EMBL" id="CAB5387359.1"/>
    </source>
</evidence>
<dbReference type="EC" id="2.8.1.14" evidence="3"/>
<dbReference type="EMBL" id="CAGKOT010000058">
    <property type="protein sequence ID" value="CAB5387359.1"/>
    <property type="molecule type" value="Genomic_DNA"/>
</dbReference>
<dbReference type="FunFam" id="3.40.50.620:FF:000115">
    <property type="entry name" value="tRNA-specific 2-thiouridylase MnmA"/>
    <property type="match status" value="1"/>
</dbReference>
<sequence length="401" mass="45964">MKFLINLKKSRCFPVSVNTSKLLCRYISHFRYPYPGDKVIVAMSGGVDSSVSAYLLKRQGYVIEGVYMRNWDTTDENGVCTSDQDWKDVQTVCKQLDIPCRQFDFTKEYWLQVFTRMIEDYENGITPNPDVMCNREIKFGWFLDKCLGSINGKDKENTWIATGHYVQLERTDSGRVKLMRGVDVTKDQSYFLSTVAEQNLQRVIFPVGNLHKKQVKSIAHVANLETANKKESMGICFVGKKRKFSEFLEQYVIPKPGDIKTLDGIIIGQHRGLFSYTIGQCARIHYGPDRWFVLRKDIKNNSLIVIPGSTNPLLFSSKLVAKDWIWSWGEPPKEIEGGINLLTQLRYQQPAELCKVTRRSDGKYIVEFSTPKRAITPGQNVVVWDENWCLGSGIIEQPLIN</sequence>
<evidence type="ECO:0000256" key="1">
    <source>
        <dbReference type="ARBA" id="ARBA00003986"/>
    </source>
</evidence>
<comment type="similarity">
    <text evidence="2">Belongs to the MnmA/TRMU family.</text>
</comment>
<dbReference type="SUPFAM" id="SSF52402">
    <property type="entry name" value="Adenine nucleotide alpha hydrolases-like"/>
    <property type="match status" value="1"/>
</dbReference>
<dbReference type="InterPro" id="IPR046885">
    <property type="entry name" value="MnmA-like_C"/>
</dbReference>
<dbReference type="GO" id="GO:0016783">
    <property type="term" value="F:sulfurtransferase activity"/>
    <property type="evidence" value="ECO:0007669"/>
    <property type="project" value="InterPro"/>
</dbReference>
<dbReference type="GO" id="GO:0000049">
    <property type="term" value="F:tRNA binding"/>
    <property type="evidence" value="ECO:0007669"/>
    <property type="project" value="UniProtKB-KW"/>
</dbReference>
<dbReference type="CDD" id="cd01998">
    <property type="entry name" value="MnmA_TRMU-like"/>
    <property type="match status" value="1"/>
</dbReference>
<dbReference type="NCBIfam" id="TIGR00420">
    <property type="entry name" value="trmU"/>
    <property type="match status" value="1"/>
</dbReference>
<dbReference type="GO" id="GO:0002143">
    <property type="term" value="P:tRNA wobble position uridine thiolation"/>
    <property type="evidence" value="ECO:0007669"/>
    <property type="project" value="TreeGrafter"/>
</dbReference>